<accession>A0A6V7QFP8</accession>
<proteinExistence type="predicted"/>
<sequence length="257" mass="27441">MEPSKTKTKQPREDPLSKTLDPSPTLDAAAKVTPSARPQSPTPSPSAPGSLQQQPPLPEGAGDPGREGAKGEGGGEGPKTKTTATAVLTAAAATAAAGEESDLQKKIRRAERFGMPVMLSEEEKRNTRAERFGTGSSSIRTGGTGPLEEQKRKARAERFGLAAHSEADEEAKKKARIERFGQSTKVDPSEEEKRKARAVRFAQKSSNISQANGKDNPEQHGMMDCRLTATDIRSQCFCVPLYLPSLSVVICTHEGSC</sequence>
<dbReference type="PANTHER" id="PTHR47701">
    <property type="entry name" value="PROTEIN MODIFIER OF SNC1 11"/>
    <property type="match status" value="1"/>
</dbReference>
<organism evidence="3">
    <name type="scientific">Ananas comosus var. bracteatus</name>
    <name type="common">red pineapple</name>
    <dbReference type="NCBI Taxonomy" id="296719"/>
    <lineage>
        <taxon>Eukaryota</taxon>
        <taxon>Viridiplantae</taxon>
        <taxon>Streptophyta</taxon>
        <taxon>Embryophyta</taxon>
        <taxon>Tracheophyta</taxon>
        <taxon>Spermatophyta</taxon>
        <taxon>Magnoliopsida</taxon>
        <taxon>Liliopsida</taxon>
        <taxon>Poales</taxon>
        <taxon>Bromeliaceae</taxon>
        <taxon>Bromelioideae</taxon>
        <taxon>Ananas</taxon>
    </lineage>
</organism>
<dbReference type="AlphaFoldDB" id="A0A6V7QFP8"/>
<dbReference type="EMBL" id="LR862135">
    <property type="protein sequence ID" value="CAD1841972.1"/>
    <property type="molecule type" value="Genomic_DNA"/>
</dbReference>
<feature type="domain" description="THO1-MOS11 C-terminal" evidence="2">
    <location>
        <begin position="150"/>
        <end position="181"/>
    </location>
</feature>
<evidence type="ECO:0000259" key="2">
    <source>
        <dbReference type="Pfam" id="PF18592"/>
    </source>
</evidence>
<feature type="compositionally biased region" description="Polar residues" evidence="1">
    <location>
        <begin position="203"/>
        <end position="213"/>
    </location>
</feature>
<feature type="region of interest" description="Disordered" evidence="1">
    <location>
        <begin position="118"/>
        <end position="220"/>
    </location>
</feature>
<name>A0A6V7QFP8_ANACO</name>
<reference evidence="3" key="1">
    <citation type="submission" date="2020-07" db="EMBL/GenBank/DDBJ databases">
        <authorList>
            <person name="Lin J."/>
        </authorList>
    </citation>
    <scope>NUCLEOTIDE SEQUENCE</scope>
</reference>
<feature type="region of interest" description="Disordered" evidence="1">
    <location>
        <begin position="1"/>
        <end position="86"/>
    </location>
</feature>
<evidence type="ECO:0000313" key="3">
    <source>
        <dbReference type="EMBL" id="CAD1841972.1"/>
    </source>
</evidence>
<dbReference type="GO" id="GO:0016973">
    <property type="term" value="P:poly(A)+ mRNA export from nucleus"/>
    <property type="evidence" value="ECO:0007669"/>
    <property type="project" value="InterPro"/>
</dbReference>
<gene>
    <name evidence="3" type="ORF">CB5_LOCUS25183</name>
</gene>
<feature type="domain" description="THO1-MOS11 C-terminal" evidence="2">
    <location>
        <begin position="101"/>
        <end position="133"/>
    </location>
</feature>
<evidence type="ECO:0000256" key="1">
    <source>
        <dbReference type="SAM" id="MobiDB-lite"/>
    </source>
</evidence>
<dbReference type="InterPro" id="IPR040746">
    <property type="entry name" value="THO1_MOS11_C"/>
</dbReference>
<dbReference type="Pfam" id="PF18592">
    <property type="entry name" value="Tho1_MOS11_C"/>
    <property type="match status" value="2"/>
</dbReference>
<dbReference type="PANTHER" id="PTHR47701:SF2">
    <property type="entry name" value="PROTEIN MODIFIER OF SNC1 11"/>
    <property type="match status" value="1"/>
</dbReference>
<protein>
    <recommendedName>
        <fullName evidence="2">THO1-MOS11 C-terminal domain-containing protein</fullName>
    </recommendedName>
</protein>
<feature type="compositionally biased region" description="Basic and acidic residues" evidence="1">
    <location>
        <begin position="121"/>
        <end position="131"/>
    </location>
</feature>
<dbReference type="InterPro" id="IPR044209">
    <property type="entry name" value="MOS11"/>
</dbReference>
<dbReference type="GO" id="GO:0005634">
    <property type="term" value="C:nucleus"/>
    <property type="evidence" value="ECO:0007669"/>
    <property type="project" value="TreeGrafter"/>
</dbReference>